<evidence type="ECO:0000313" key="2">
    <source>
        <dbReference type="Proteomes" id="UP001057402"/>
    </source>
</evidence>
<reference evidence="2" key="1">
    <citation type="journal article" date="2023" name="Front. Plant Sci.">
        <title>Chromosomal-level genome assembly of Melastoma candidum provides insights into trichome evolution.</title>
        <authorList>
            <person name="Zhong Y."/>
            <person name="Wu W."/>
            <person name="Sun C."/>
            <person name="Zou P."/>
            <person name="Liu Y."/>
            <person name="Dai S."/>
            <person name="Zhou R."/>
        </authorList>
    </citation>
    <scope>NUCLEOTIDE SEQUENCE [LARGE SCALE GENOMIC DNA]</scope>
</reference>
<evidence type="ECO:0000313" key="1">
    <source>
        <dbReference type="EMBL" id="KAI4339909.1"/>
    </source>
</evidence>
<organism evidence="1 2">
    <name type="scientific">Melastoma candidum</name>
    <dbReference type="NCBI Taxonomy" id="119954"/>
    <lineage>
        <taxon>Eukaryota</taxon>
        <taxon>Viridiplantae</taxon>
        <taxon>Streptophyta</taxon>
        <taxon>Embryophyta</taxon>
        <taxon>Tracheophyta</taxon>
        <taxon>Spermatophyta</taxon>
        <taxon>Magnoliopsida</taxon>
        <taxon>eudicotyledons</taxon>
        <taxon>Gunneridae</taxon>
        <taxon>Pentapetalae</taxon>
        <taxon>rosids</taxon>
        <taxon>malvids</taxon>
        <taxon>Myrtales</taxon>
        <taxon>Melastomataceae</taxon>
        <taxon>Melastomatoideae</taxon>
        <taxon>Melastomateae</taxon>
        <taxon>Melastoma</taxon>
    </lineage>
</organism>
<protein>
    <submittedName>
        <fullName evidence="1">Uncharacterized protein</fullName>
    </submittedName>
</protein>
<keyword evidence="2" id="KW-1185">Reference proteome</keyword>
<gene>
    <name evidence="1" type="ORF">MLD38_024793</name>
</gene>
<dbReference type="Proteomes" id="UP001057402">
    <property type="component" value="Chromosome 7"/>
</dbReference>
<sequence length="87" mass="10374">MVYVEVELRRLSFLKRTSTPKGSKGTRKSSSFKALRREREMLSRRILKNHSRKEREFLYEKCGVSLNTKQRSLQVAQRPWTDTKDID</sequence>
<comment type="caution">
    <text evidence="1">The sequence shown here is derived from an EMBL/GenBank/DDBJ whole genome shotgun (WGS) entry which is preliminary data.</text>
</comment>
<proteinExistence type="predicted"/>
<dbReference type="EMBL" id="CM042886">
    <property type="protein sequence ID" value="KAI4339909.1"/>
    <property type="molecule type" value="Genomic_DNA"/>
</dbReference>
<accession>A0ACB9NWW1</accession>
<name>A0ACB9NWW1_9MYRT</name>